<protein>
    <submittedName>
        <fullName evidence="2">Uncharacterized protein</fullName>
    </submittedName>
</protein>
<feature type="transmembrane region" description="Helical" evidence="1">
    <location>
        <begin position="6"/>
        <end position="23"/>
    </location>
</feature>
<keyword evidence="1" id="KW-0472">Membrane</keyword>
<dbReference type="GeneID" id="60421399"/>
<gene>
    <name evidence="2" type="ORF">NMY3_01330</name>
</gene>
<name>A0A654LVP4_9ARCH</name>
<dbReference type="KEGG" id="taa:NMY3_01330"/>
<keyword evidence="1" id="KW-1133">Transmembrane helix</keyword>
<dbReference type="RefSeq" id="WP_196817981.1">
    <property type="nucleotide sequence ID" value="NZ_CP012850.1"/>
</dbReference>
<keyword evidence="3" id="KW-1185">Reference proteome</keyword>
<evidence type="ECO:0000256" key="1">
    <source>
        <dbReference type="SAM" id="Phobius"/>
    </source>
</evidence>
<reference evidence="3" key="1">
    <citation type="submission" date="2015-10" db="EMBL/GenBank/DDBJ databases">
        <title>Niche specialization of a soil ammonia-oxidizing archaeon, Candidatus Nitrosocosmicus oleophilus.</title>
        <authorList>
            <person name="Jung M.-Y."/>
            <person name="Rhee S.-K."/>
        </authorList>
    </citation>
    <scope>NUCLEOTIDE SEQUENCE [LARGE SCALE GENOMIC DNA]</scope>
    <source>
        <strain evidence="3">MY3</strain>
    </source>
</reference>
<organism evidence="2 3">
    <name type="scientific">Candidatus Nitrosocosmicus oleophilus</name>
    <dbReference type="NCBI Taxonomy" id="1353260"/>
    <lineage>
        <taxon>Archaea</taxon>
        <taxon>Nitrososphaerota</taxon>
        <taxon>Nitrososphaeria</taxon>
        <taxon>Nitrososphaerales</taxon>
        <taxon>Nitrososphaeraceae</taxon>
        <taxon>Candidatus Nitrosocosmicus</taxon>
    </lineage>
</organism>
<evidence type="ECO:0000313" key="3">
    <source>
        <dbReference type="Proteomes" id="UP000058925"/>
    </source>
</evidence>
<dbReference type="Proteomes" id="UP000058925">
    <property type="component" value="Chromosome"/>
</dbReference>
<evidence type="ECO:0000313" key="2">
    <source>
        <dbReference type="EMBL" id="ALI35534.1"/>
    </source>
</evidence>
<dbReference type="AlphaFoldDB" id="A0A654LVP4"/>
<sequence>MSINLIRIVIMISMFMIYQGNFVNENDYKVYSMNASSEIDRLFNNLTLDYLGSTGFNINGKDDLIMDVDNLTNLLS</sequence>
<accession>A0A654LVP4</accession>
<dbReference type="EMBL" id="CP012850">
    <property type="protein sequence ID" value="ALI35534.1"/>
    <property type="molecule type" value="Genomic_DNA"/>
</dbReference>
<proteinExistence type="predicted"/>
<keyword evidence="1" id="KW-0812">Transmembrane</keyword>